<sequence length="128" mass="14955">MPRLKEAMIWSPIWWSPGDHAKARFYYHKSFDMMNNQRPLGWGIGYNAPGTGRESDGLNSAASEESDDEDVRLFEWRTGSWEPDEAMKDLFHEIGREQHGDEFDDDWDPDANQEDLFFEGFCFGKKLN</sequence>
<dbReference type="AlphaFoldDB" id="A0AA37P8P8"/>
<name>A0AA37P8P8_9PEZI</name>
<evidence type="ECO:0000256" key="1">
    <source>
        <dbReference type="SAM" id="MobiDB-lite"/>
    </source>
</evidence>
<keyword evidence="3" id="KW-1185">Reference proteome</keyword>
<dbReference type="GeneID" id="73328691"/>
<dbReference type="RefSeq" id="XP_049130058.1">
    <property type="nucleotide sequence ID" value="XM_049274101.1"/>
</dbReference>
<accession>A0AA37P8P8</accession>
<gene>
    <name evidence="2" type="ORF">ColSpa_07889</name>
</gene>
<proteinExistence type="predicted"/>
<dbReference type="Proteomes" id="UP001055115">
    <property type="component" value="Unassembled WGS sequence"/>
</dbReference>
<evidence type="ECO:0000313" key="2">
    <source>
        <dbReference type="EMBL" id="GKT47708.1"/>
    </source>
</evidence>
<evidence type="ECO:0000313" key="3">
    <source>
        <dbReference type="Proteomes" id="UP001055115"/>
    </source>
</evidence>
<protein>
    <submittedName>
        <fullName evidence="2">Uncharacterized protein</fullName>
    </submittedName>
</protein>
<reference evidence="2 3" key="1">
    <citation type="submission" date="2022-03" db="EMBL/GenBank/DDBJ databases">
        <title>Genome data of Colletotrichum spp.</title>
        <authorList>
            <person name="Utami Y.D."/>
            <person name="Hiruma K."/>
        </authorList>
    </citation>
    <scope>NUCLEOTIDE SEQUENCE [LARGE SCALE GENOMIC DNA]</scope>
    <source>
        <strain evidence="2 3">MAFF 239500</strain>
    </source>
</reference>
<feature type="region of interest" description="Disordered" evidence="1">
    <location>
        <begin position="47"/>
        <end position="70"/>
    </location>
</feature>
<comment type="caution">
    <text evidence="2">The sequence shown here is derived from an EMBL/GenBank/DDBJ whole genome shotgun (WGS) entry which is preliminary data.</text>
</comment>
<dbReference type="EMBL" id="BQXU01000020">
    <property type="protein sequence ID" value="GKT47708.1"/>
    <property type="molecule type" value="Genomic_DNA"/>
</dbReference>
<organism evidence="2 3">
    <name type="scientific">Colletotrichum spaethianum</name>
    <dbReference type="NCBI Taxonomy" id="700344"/>
    <lineage>
        <taxon>Eukaryota</taxon>
        <taxon>Fungi</taxon>
        <taxon>Dikarya</taxon>
        <taxon>Ascomycota</taxon>
        <taxon>Pezizomycotina</taxon>
        <taxon>Sordariomycetes</taxon>
        <taxon>Hypocreomycetidae</taxon>
        <taxon>Glomerellales</taxon>
        <taxon>Glomerellaceae</taxon>
        <taxon>Colletotrichum</taxon>
        <taxon>Colletotrichum spaethianum species complex</taxon>
    </lineage>
</organism>